<sequence>MPPKRGKADGSPAKAPMQSSTKRTRRDLSQPSQSASGTEVNLPSHYNVDEDPSLIVDYNETTPLPSPQSGDEQSALMGHMSPSFEAPVLEEASMLPTSEGKASSPAPTSAATKTEHATSKGVVATQSDVTPQADVLTIHNGESDSGECELKAPPSTPSASLARRREGGYVSGGLPPMPPPSEWMNSDGSSAALLQRATIDAHKFYSVFPLWKKQGKALGRAFPIPVVLRSNETADEYEAELRRRVTLHEDATKQRSQRISFAMKRAHEILGGKRPPIDSRHASSASPSGPSRKKTAGAASHKQPPAQARQRAKRPQAPTSQSSLGNPSTGQGFGAFASQTGGPTAFQQGSAYSLPCPPTQVAPDRSGDYAHLLAAAYPAAVQSQAESAALKRQVTDLESQVSRLTSDLRDVRARDRQGYDRLKTRLDILERLVMRDPRQARSPPRSPSPLSPRSYTGSLSASSSPDRSRRSTHSRRHHRSR</sequence>
<feature type="compositionally biased region" description="Polar residues" evidence="2">
    <location>
        <begin position="319"/>
        <end position="330"/>
    </location>
</feature>
<feature type="region of interest" description="Disordered" evidence="2">
    <location>
        <begin position="433"/>
        <end position="481"/>
    </location>
</feature>
<organism evidence="3 4">
    <name type="scientific">Peronospora farinosa</name>
    <dbReference type="NCBI Taxonomy" id="134698"/>
    <lineage>
        <taxon>Eukaryota</taxon>
        <taxon>Sar</taxon>
        <taxon>Stramenopiles</taxon>
        <taxon>Oomycota</taxon>
        <taxon>Peronosporomycetes</taxon>
        <taxon>Peronosporales</taxon>
        <taxon>Peronosporaceae</taxon>
        <taxon>Peronospora</taxon>
    </lineage>
</organism>
<feature type="compositionally biased region" description="Polar residues" evidence="2">
    <location>
        <begin position="29"/>
        <end position="41"/>
    </location>
</feature>
<protein>
    <submittedName>
        <fullName evidence="3">Uncharacterized protein</fullName>
    </submittedName>
</protein>
<name>A0ABN8CHI0_9STRA</name>
<feature type="region of interest" description="Disordered" evidence="2">
    <location>
        <begin position="1"/>
        <end position="187"/>
    </location>
</feature>
<feature type="compositionally biased region" description="Basic and acidic residues" evidence="2">
    <location>
        <begin position="270"/>
        <end position="281"/>
    </location>
</feature>
<feature type="compositionally biased region" description="Low complexity" evidence="2">
    <location>
        <begin position="451"/>
        <end position="465"/>
    </location>
</feature>
<comment type="caution">
    <text evidence="3">The sequence shown here is derived from an EMBL/GenBank/DDBJ whole genome shotgun (WGS) entry which is preliminary data.</text>
</comment>
<keyword evidence="4" id="KW-1185">Reference proteome</keyword>
<evidence type="ECO:0000313" key="4">
    <source>
        <dbReference type="Proteomes" id="UP001157938"/>
    </source>
</evidence>
<reference evidence="3 4" key="1">
    <citation type="submission" date="2021-11" db="EMBL/GenBank/DDBJ databases">
        <authorList>
            <person name="Islam A."/>
            <person name="Islam S."/>
            <person name="Flora M.S."/>
            <person name="Rahman M."/>
            <person name="Ziaur R.M."/>
            <person name="Epstein J.H."/>
            <person name="Hassan M."/>
            <person name="Klassen M."/>
            <person name="Woodard K."/>
            <person name="Webb A."/>
            <person name="Webby R.J."/>
            <person name="El Zowalaty M.E."/>
        </authorList>
    </citation>
    <scope>NUCLEOTIDE SEQUENCE [LARGE SCALE GENOMIC DNA]</scope>
    <source>
        <strain evidence="3">Pf1</strain>
    </source>
</reference>
<gene>
    <name evidence="3" type="ORF">PFR001_LOCUS8520</name>
</gene>
<dbReference type="Proteomes" id="UP001157938">
    <property type="component" value="Unassembled WGS sequence"/>
</dbReference>
<proteinExistence type="predicted"/>
<evidence type="ECO:0000256" key="1">
    <source>
        <dbReference type="SAM" id="Coils"/>
    </source>
</evidence>
<feature type="compositionally biased region" description="Low complexity" evidence="2">
    <location>
        <begin position="101"/>
        <end position="112"/>
    </location>
</feature>
<evidence type="ECO:0000313" key="3">
    <source>
        <dbReference type="EMBL" id="CAH0493380.1"/>
    </source>
</evidence>
<accession>A0ABN8CHI0</accession>
<evidence type="ECO:0000256" key="2">
    <source>
        <dbReference type="SAM" id="MobiDB-lite"/>
    </source>
</evidence>
<feature type="coiled-coil region" evidence="1">
    <location>
        <begin position="380"/>
        <end position="414"/>
    </location>
</feature>
<feature type="region of interest" description="Disordered" evidence="2">
    <location>
        <begin position="270"/>
        <end position="351"/>
    </location>
</feature>
<feature type="compositionally biased region" description="Polar residues" evidence="2">
    <location>
        <begin position="59"/>
        <end position="72"/>
    </location>
</feature>
<feature type="compositionally biased region" description="Polar residues" evidence="2">
    <location>
        <begin position="337"/>
        <end position="351"/>
    </location>
</feature>
<feature type="compositionally biased region" description="Basic residues" evidence="2">
    <location>
        <begin position="470"/>
        <end position="481"/>
    </location>
</feature>
<keyword evidence="1" id="KW-0175">Coiled coil</keyword>
<dbReference type="EMBL" id="CAKLBC010001717">
    <property type="protein sequence ID" value="CAH0493380.1"/>
    <property type="molecule type" value="Genomic_DNA"/>
</dbReference>